<sequence length="191" mass="22415">MSTVELIQVNYKSCAVEKNIEPLCDPGNLLLIDKEPLFDDETKKQIPDNETLLKLARDNTQYLFNKIWDLEKVTVDEAICAKLPPKIYKLPREKPLPKEKELTKWEKYAKEKGIIKKKKDKKVYDADSKTWKPTFGYNRGNDDTKDWLIEIPGNADPNRDFFKEREDAKKDRTAKNEFQRLKNIAHSSKKK</sequence>
<evidence type="ECO:0000256" key="3">
    <source>
        <dbReference type="ARBA" id="ARBA00022517"/>
    </source>
</evidence>
<evidence type="ECO:0000256" key="2">
    <source>
        <dbReference type="ARBA" id="ARBA00010077"/>
    </source>
</evidence>
<name>A0A0N4ZUF6_PARTI</name>
<evidence type="ECO:0000256" key="6">
    <source>
        <dbReference type="SAM" id="MobiDB-lite"/>
    </source>
</evidence>
<evidence type="ECO:0000256" key="1">
    <source>
        <dbReference type="ARBA" id="ARBA00004123"/>
    </source>
</evidence>
<evidence type="ECO:0000256" key="5">
    <source>
        <dbReference type="RuleBase" id="RU364132"/>
    </source>
</evidence>
<proteinExistence type="inferred from homology"/>
<dbReference type="AlphaFoldDB" id="A0A0N4ZUF6"/>
<keyword evidence="4 5" id="KW-0539">Nucleus</keyword>
<evidence type="ECO:0000313" key="8">
    <source>
        <dbReference type="WBParaSite" id="PTRK_0001221900.1"/>
    </source>
</evidence>
<comment type="function">
    <text evidence="5">Involved in ribosomal large subunit assembly.</text>
</comment>
<keyword evidence="7" id="KW-1185">Reference proteome</keyword>
<evidence type="ECO:0000256" key="4">
    <source>
        <dbReference type="ARBA" id="ARBA00023242"/>
    </source>
</evidence>
<evidence type="ECO:0000313" key="7">
    <source>
        <dbReference type="Proteomes" id="UP000038045"/>
    </source>
</evidence>
<dbReference type="GO" id="GO:0005634">
    <property type="term" value="C:nucleus"/>
    <property type="evidence" value="ECO:0007669"/>
    <property type="project" value="UniProtKB-SubCell"/>
</dbReference>
<dbReference type="Proteomes" id="UP000038045">
    <property type="component" value="Unplaced"/>
</dbReference>
<feature type="compositionally biased region" description="Basic and acidic residues" evidence="6">
    <location>
        <begin position="166"/>
        <end position="180"/>
    </location>
</feature>
<protein>
    <recommendedName>
        <fullName evidence="5">Ribosome biogenesis regulatory protein</fullName>
    </recommendedName>
</protein>
<comment type="subcellular location">
    <subcellularLocation>
        <location evidence="1 5">Nucleus</location>
    </subcellularLocation>
</comment>
<feature type="region of interest" description="Disordered" evidence="6">
    <location>
        <begin position="166"/>
        <end position="191"/>
    </location>
</feature>
<dbReference type="WBParaSite" id="PTRK_0001221900.1">
    <property type="protein sequence ID" value="PTRK_0001221900.1"/>
    <property type="gene ID" value="PTRK_0001221900"/>
</dbReference>
<comment type="similarity">
    <text evidence="2 5">Belongs to the RRS1 family.</text>
</comment>
<dbReference type="STRING" id="131310.A0A0N4ZUF6"/>
<keyword evidence="3 5" id="KW-0690">Ribosome biogenesis</keyword>
<reference evidence="8" key="1">
    <citation type="submission" date="2017-02" db="UniProtKB">
        <authorList>
            <consortium name="WormBaseParasite"/>
        </authorList>
    </citation>
    <scope>IDENTIFICATION</scope>
</reference>
<dbReference type="InterPro" id="IPR007023">
    <property type="entry name" value="Ribosom_reg"/>
</dbReference>
<dbReference type="GO" id="GO:0042254">
    <property type="term" value="P:ribosome biogenesis"/>
    <property type="evidence" value="ECO:0007669"/>
    <property type="project" value="UniProtKB-KW"/>
</dbReference>
<dbReference type="Pfam" id="PF04939">
    <property type="entry name" value="RRS1"/>
    <property type="match status" value="1"/>
</dbReference>
<organism evidence="7 8">
    <name type="scientific">Parastrongyloides trichosuri</name>
    <name type="common">Possum-specific nematode worm</name>
    <dbReference type="NCBI Taxonomy" id="131310"/>
    <lineage>
        <taxon>Eukaryota</taxon>
        <taxon>Metazoa</taxon>
        <taxon>Ecdysozoa</taxon>
        <taxon>Nematoda</taxon>
        <taxon>Chromadorea</taxon>
        <taxon>Rhabditida</taxon>
        <taxon>Tylenchina</taxon>
        <taxon>Panagrolaimomorpha</taxon>
        <taxon>Strongyloidoidea</taxon>
        <taxon>Strongyloididae</taxon>
        <taxon>Parastrongyloides</taxon>
    </lineage>
</organism>
<accession>A0A0N4ZUF6</accession>